<sequence>MASRALEASVELLCGSDLHSSSTSTSNSQSLLSLSPTFHFLKRAIVFSSTQHQSSWTTALPLVCRSSYGGAPNGGLSILDVEKFAKKLLAKWRYNFKGFHCSKD</sequence>
<evidence type="ECO:0000313" key="1">
    <source>
        <dbReference type="EMBL" id="KAI5077060.1"/>
    </source>
</evidence>
<accession>A0A9D4V095</accession>
<organism evidence="1 2">
    <name type="scientific">Adiantum capillus-veneris</name>
    <name type="common">Maidenhair fern</name>
    <dbReference type="NCBI Taxonomy" id="13818"/>
    <lineage>
        <taxon>Eukaryota</taxon>
        <taxon>Viridiplantae</taxon>
        <taxon>Streptophyta</taxon>
        <taxon>Embryophyta</taxon>
        <taxon>Tracheophyta</taxon>
        <taxon>Polypodiopsida</taxon>
        <taxon>Polypodiidae</taxon>
        <taxon>Polypodiales</taxon>
        <taxon>Pteridineae</taxon>
        <taxon>Pteridaceae</taxon>
        <taxon>Vittarioideae</taxon>
        <taxon>Adiantum</taxon>
    </lineage>
</organism>
<proteinExistence type="predicted"/>
<protein>
    <submittedName>
        <fullName evidence="1">Uncharacterized protein</fullName>
    </submittedName>
</protein>
<gene>
    <name evidence="1" type="ORF">GOP47_0009125</name>
</gene>
<name>A0A9D4V095_ADICA</name>
<dbReference type="EMBL" id="JABFUD020000008">
    <property type="protein sequence ID" value="KAI5077060.1"/>
    <property type="molecule type" value="Genomic_DNA"/>
</dbReference>
<keyword evidence="2" id="KW-1185">Reference proteome</keyword>
<comment type="caution">
    <text evidence="1">The sequence shown here is derived from an EMBL/GenBank/DDBJ whole genome shotgun (WGS) entry which is preliminary data.</text>
</comment>
<dbReference type="AlphaFoldDB" id="A0A9D4V095"/>
<reference evidence="1" key="1">
    <citation type="submission" date="2021-01" db="EMBL/GenBank/DDBJ databases">
        <title>Adiantum capillus-veneris genome.</title>
        <authorList>
            <person name="Fang Y."/>
            <person name="Liao Q."/>
        </authorList>
    </citation>
    <scope>NUCLEOTIDE SEQUENCE</scope>
    <source>
        <strain evidence="1">H3</strain>
        <tissue evidence="1">Leaf</tissue>
    </source>
</reference>
<dbReference type="Proteomes" id="UP000886520">
    <property type="component" value="Chromosome 8"/>
</dbReference>
<evidence type="ECO:0000313" key="2">
    <source>
        <dbReference type="Proteomes" id="UP000886520"/>
    </source>
</evidence>